<reference evidence="2 3" key="1">
    <citation type="submission" date="2018-10" db="EMBL/GenBank/DDBJ databases">
        <title>Improved assembly of the deer mouse Peromyscus maniculatus genome.</title>
        <authorList>
            <person name="Lassance J.-M."/>
            <person name="Hoekstra H.E."/>
        </authorList>
    </citation>
    <scope>NUCLEOTIDE SEQUENCE [LARGE SCALE GENOMIC DNA]</scope>
</reference>
<dbReference type="Ensembl" id="ENSPEMT00000020498.2">
    <property type="protein sequence ID" value="ENSPEMP00000016188.1"/>
    <property type="gene ID" value="ENSPEMG00000015487.2"/>
</dbReference>
<organism evidence="2 3">
    <name type="scientific">Peromyscus maniculatus bairdii</name>
    <name type="common">Prairie deer mouse</name>
    <dbReference type="NCBI Taxonomy" id="230844"/>
    <lineage>
        <taxon>Eukaryota</taxon>
        <taxon>Metazoa</taxon>
        <taxon>Chordata</taxon>
        <taxon>Craniata</taxon>
        <taxon>Vertebrata</taxon>
        <taxon>Euteleostomi</taxon>
        <taxon>Mammalia</taxon>
        <taxon>Eutheria</taxon>
        <taxon>Euarchontoglires</taxon>
        <taxon>Glires</taxon>
        <taxon>Rodentia</taxon>
        <taxon>Myomorpha</taxon>
        <taxon>Muroidea</taxon>
        <taxon>Cricetidae</taxon>
        <taxon>Neotominae</taxon>
        <taxon>Peromyscus</taxon>
    </lineage>
</organism>
<dbReference type="PANTHER" id="PTHR46032">
    <property type="entry name" value="ALPHA-2,3-SIALYLTRANSFERASE ST3GAL I ISOFORM X1"/>
    <property type="match status" value="1"/>
</dbReference>
<dbReference type="InterPro" id="IPR051757">
    <property type="entry name" value="Beta-gal_alpha2-3_sialyltrans"/>
</dbReference>
<dbReference type="PANTHER" id="PTHR46032:SF7">
    <property type="entry name" value="RIKEN CDNA 6430550D23 GENE"/>
    <property type="match status" value="1"/>
</dbReference>
<reference evidence="2" key="2">
    <citation type="submission" date="2025-08" db="UniProtKB">
        <authorList>
            <consortium name="Ensembl"/>
        </authorList>
    </citation>
    <scope>IDENTIFICATION</scope>
</reference>
<name>A0A8C8TUZ0_PERMB</name>
<dbReference type="GO" id="GO:0097503">
    <property type="term" value="P:sialylation"/>
    <property type="evidence" value="ECO:0007669"/>
    <property type="project" value="TreeGrafter"/>
</dbReference>
<feature type="signal peptide" evidence="1">
    <location>
        <begin position="1"/>
        <end position="22"/>
    </location>
</feature>
<dbReference type="GO" id="GO:0016020">
    <property type="term" value="C:membrane"/>
    <property type="evidence" value="ECO:0007669"/>
    <property type="project" value="TreeGrafter"/>
</dbReference>
<dbReference type="GeneTree" id="ENSGT00510000049503"/>
<evidence type="ECO:0000256" key="1">
    <source>
        <dbReference type="SAM" id="SignalP"/>
    </source>
</evidence>
<evidence type="ECO:0000313" key="2">
    <source>
        <dbReference type="Ensembl" id="ENSPEMP00000016188.1"/>
    </source>
</evidence>
<dbReference type="GO" id="GO:0003836">
    <property type="term" value="F:beta-galactoside (CMP) alpha-2,3-sialyltransferase activity"/>
    <property type="evidence" value="ECO:0007669"/>
    <property type="project" value="TreeGrafter"/>
</dbReference>
<keyword evidence="3" id="KW-1185">Reference proteome</keyword>
<accession>A0A8C8TUZ0</accession>
<evidence type="ECO:0000313" key="3">
    <source>
        <dbReference type="Proteomes" id="UP000694547"/>
    </source>
</evidence>
<sequence>MENCWVFWGLVLWLMAPYLGWTHESAPQQEWTYMVPQHSNWLGFKFGEHGCPSRTPNCSTCHCTAGGWNWFEACYEKSMGYLRRTKALWWLGMSSVSELGKVWKKLLEVISRPLLYHFDVPCVPCVMLRNSGLSNTKQLYVAFGMSQDTIHRAEADMRSQTTGPFICPRNASHQGSWRQPWFLELADLVPRMTRFWKTV</sequence>
<proteinExistence type="predicted"/>
<dbReference type="AlphaFoldDB" id="A0A8C8TUZ0"/>
<protein>
    <submittedName>
        <fullName evidence="2">RIKEN cDNA 6430550D23 gene</fullName>
    </submittedName>
</protein>
<feature type="chain" id="PRO_5033997203" evidence="1">
    <location>
        <begin position="23"/>
        <end position="199"/>
    </location>
</feature>
<dbReference type="Proteomes" id="UP000694547">
    <property type="component" value="Chromosome 4"/>
</dbReference>
<keyword evidence="1" id="KW-0732">Signal</keyword>
<reference evidence="2" key="3">
    <citation type="submission" date="2025-09" db="UniProtKB">
        <authorList>
            <consortium name="Ensembl"/>
        </authorList>
    </citation>
    <scope>IDENTIFICATION</scope>
</reference>